<evidence type="ECO:0000256" key="2">
    <source>
        <dbReference type="ARBA" id="ARBA00022900"/>
    </source>
</evidence>
<dbReference type="GO" id="GO:0005615">
    <property type="term" value="C:extracellular space"/>
    <property type="evidence" value="ECO:0007669"/>
    <property type="project" value="InterPro"/>
</dbReference>
<sequence>MELILNQNCAGDDGNPHMFADLVLVGRFKVRILSRHSQFFAKFLPIMDKLRIFWVLFTIVTVRSAFGKIYFEGMDYPPVLQEAKKPAQETANQAHSVQTRYQSGPVVQTAGKNDSLLPSANRPMPAVNHQNQPGSQPLPATNHQNPPGSQPLPAVNYQNPPGRQPLPAVNYQNPPERQPLPAVNYQNPPERQPLPAANHQNPAAPGSQPSPAITNLHHLLSGPNSANPSEPALKASMLKYIGRGLTEMTLQMQRVLSEKKSNVFFAPVSIASALALLLLAAKGQTAKQIANCLGFPVGDDLSYREEETHQLLGLFFNELKSGTSNISSQLALANGIFIQNGLLIKPQFRNIVTAAYKSDVYSVDFKNKRTDPSIAINYWVANRTHGRIKSVLGEPLPPSTVAVLINAIYFNGNWEYPFYHTSIRKFYVTPKEAILIPMMHNEAKVPFLMDKEAGFKMIGLPYKGDEHLMYSIIPDGDLDTFIGTLTADRIYDLINRTVEEMTIILFPKMKLTMEIDLHTTLDRLGVKDVFIPSKADLSSLAKGVSVSKAVHKAEIDVNEMGTTASAITLVSMIRASVHPTFVVSKPFVFFIYHKPTQAITFWGTVYKPTL</sequence>
<feature type="domain" description="Serpin" evidence="5">
    <location>
        <begin position="250"/>
        <end position="608"/>
    </location>
</feature>
<reference evidence="6" key="1">
    <citation type="submission" date="2022-01" db="UniProtKB">
        <authorList>
            <consortium name="EnsemblMetazoa"/>
        </authorList>
    </citation>
    <scope>IDENTIFICATION</scope>
</reference>
<feature type="region of interest" description="Disordered" evidence="4">
    <location>
        <begin position="87"/>
        <end position="231"/>
    </location>
</feature>
<dbReference type="Gene3D" id="2.30.39.10">
    <property type="entry name" value="Alpha-1-antitrypsin, domain 1"/>
    <property type="match status" value="1"/>
</dbReference>
<dbReference type="InterPro" id="IPR000215">
    <property type="entry name" value="Serpin_fam"/>
</dbReference>
<dbReference type="Proteomes" id="UP000494040">
    <property type="component" value="Unassembled WGS sequence"/>
</dbReference>
<dbReference type="Gene3D" id="3.30.497.10">
    <property type="entry name" value="Antithrombin, subunit I, domain 2"/>
    <property type="match status" value="1"/>
</dbReference>
<evidence type="ECO:0000259" key="5">
    <source>
        <dbReference type="SMART" id="SM00093"/>
    </source>
</evidence>
<dbReference type="OMA" id="TMYLIQP"/>
<dbReference type="OrthoDB" id="9518664at2759"/>
<evidence type="ECO:0000256" key="3">
    <source>
        <dbReference type="RuleBase" id="RU000411"/>
    </source>
</evidence>
<dbReference type="GO" id="GO:0004867">
    <property type="term" value="F:serine-type endopeptidase inhibitor activity"/>
    <property type="evidence" value="ECO:0007669"/>
    <property type="project" value="UniProtKB-KW"/>
</dbReference>
<evidence type="ECO:0000256" key="4">
    <source>
        <dbReference type="SAM" id="MobiDB-lite"/>
    </source>
</evidence>
<dbReference type="Pfam" id="PF00079">
    <property type="entry name" value="Serpin"/>
    <property type="match status" value="1"/>
</dbReference>
<dbReference type="PANTHER" id="PTHR11461">
    <property type="entry name" value="SERINE PROTEASE INHIBITOR, SERPIN"/>
    <property type="match status" value="1"/>
</dbReference>
<accession>A0A8I6RGK9</accession>
<keyword evidence="2" id="KW-0722">Serine protease inhibitor</keyword>
<proteinExistence type="inferred from homology"/>
<name>A0A8I6RGK9_CIMLE</name>
<keyword evidence="7" id="KW-1185">Reference proteome</keyword>
<dbReference type="SMART" id="SM00093">
    <property type="entry name" value="SERPIN"/>
    <property type="match status" value="1"/>
</dbReference>
<evidence type="ECO:0000313" key="7">
    <source>
        <dbReference type="Proteomes" id="UP000494040"/>
    </source>
</evidence>
<dbReference type="InterPro" id="IPR042178">
    <property type="entry name" value="Serpin_sf_1"/>
</dbReference>
<comment type="similarity">
    <text evidence="3">Belongs to the serpin family.</text>
</comment>
<dbReference type="GeneID" id="106664007"/>
<dbReference type="EnsemblMetazoa" id="XM_014389350.2">
    <property type="protein sequence ID" value="XP_014244836.2"/>
    <property type="gene ID" value="LOC106664007"/>
</dbReference>
<organism evidence="6 7">
    <name type="scientific">Cimex lectularius</name>
    <name type="common">Bed bug</name>
    <name type="synonym">Acanthia lectularia</name>
    <dbReference type="NCBI Taxonomy" id="79782"/>
    <lineage>
        <taxon>Eukaryota</taxon>
        <taxon>Metazoa</taxon>
        <taxon>Ecdysozoa</taxon>
        <taxon>Arthropoda</taxon>
        <taxon>Hexapoda</taxon>
        <taxon>Insecta</taxon>
        <taxon>Pterygota</taxon>
        <taxon>Neoptera</taxon>
        <taxon>Paraneoptera</taxon>
        <taxon>Hemiptera</taxon>
        <taxon>Heteroptera</taxon>
        <taxon>Panheteroptera</taxon>
        <taxon>Cimicomorpha</taxon>
        <taxon>Cimicidae</taxon>
        <taxon>Cimex</taxon>
    </lineage>
</organism>
<dbReference type="CDD" id="cd00172">
    <property type="entry name" value="serpin"/>
    <property type="match status" value="1"/>
</dbReference>
<dbReference type="InterPro" id="IPR042185">
    <property type="entry name" value="Serpin_sf_2"/>
</dbReference>
<dbReference type="RefSeq" id="XP_014244836.2">
    <property type="nucleotide sequence ID" value="XM_014389350.2"/>
</dbReference>
<keyword evidence="1" id="KW-0646">Protease inhibitor</keyword>
<feature type="compositionally biased region" description="Polar residues" evidence="4">
    <location>
        <begin position="128"/>
        <end position="147"/>
    </location>
</feature>
<dbReference type="InterPro" id="IPR023796">
    <property type="entry name" value="Serpin_dom"/>
</dbReference>
<dbReference type="KEGG" id="clec:106664007"/>
<dbReference type="PANTHER" id="PTHR11461:SF342">
    <property type="entry name" value="SERINE PROTEASE INHIBITOR 28DC"/>
    <property type="match status" value="1"/>
</dbReference>
<evidence type="ECO:0000256" key="1">
    <source>
        <dbReference type="ARBA" id="ARBA00022690"/>
    </source>
</evidence>
<protein>
    <recommendedName>
        <fullName evidence="5">Serpin domain-containing protein</fullName>
    </recommendedName>
</protein>
<dbReference type="AlphaFoldDB" id="A0A8I6RGK9"/>
<dbReference type="SUPFAM" id="SSF56574">
    <property type="entry name" value="Serpins"/>
    <property type="match status" value="1"/>
</dbReference>
<evidence type="ECO:0000313" key="6">
    <source>
        <dbReference type="EnsemblMetazoa" id="XP_014244836.2"/>
    </source>
</evidence>
<feature type="compositionally biased region" description="Polar residues" evidence="4">
    <location>
        <begin position="89"/>
        <end position="118"/>
    </location>
</feature>
<dbReference type="InterPro" id="IPR036186">
    <property type="entry name" value="Serpin_sf"/>
</dbReference>